<dbReference type="Pfam" id="PF13714">
    <property type="entry name" value="PEP_mutase"/>
    <property type="match status" value="1"/>
</dbReference>
<dbReference type="GO" id="GO:0046421">
    <property type="term" value="F:methylisocitrate lyase activity"/>
    <property type="evidence" value="ECO:0007669"/>
    <property type="project" value="UniProtKB-EC"/>
</dbReference>
<evidence type="ECO:0000313" key="1">
    <source>
        <dbReference type="EMBL" id="MDP9830312.1"/>
    </source>
</evidence>
<proteinExistence type="predicted"/>
<name>A0ABT9PCV2_9ACTN</name>
<sequence length="293" mass="31055">MNLRQLISESDGPLVVPGVGTALEARAAQAAGFGAVYVSGYATAAWRHAVPDIGLIALAEIEASLRAVVAATGLPVLVDADTGYGDVSNVVDTVRKLEAAGASGIQIEDQTWPKRCGHLVGKTVEPADRAALKIRAAAAARTEPETLIVARTDARATDGLDEAVRRARMFHDEGADVLFIDAPESAEEVARIAAEVPGMRLINVSESGRTPTIPLEEFARLGIEIVLYPTSALRIASRAFADFFADLRAQGDSQAWTRRMHALDDLNSLVGLDEIQHLEGQIMAGPTRSPLSS</sequence>
<keyword evidence="1" id="KW-0456">Lyase</keyword>
<dbReference type="InterPro" id="IPR039556">
    <property type="entry name" value="ICL/PEPM"/>
</dbReference>
<organism evidence="1 2">
    <name type="scientific">Kineosporia succinea</name>
    <dbReference type="NCBI Taxonomy" id="84632"/>
    <lineage>
        <taxon>Bacteria</taxon>
        <taxon>Bacillati</taxon>
        <taxon>Actinomycetota</taxon>
        <taxon>Actinomycetes</taxon>
        <taxon>Kineosporiales</taxon>
        <taxon>Kineosporiaceae</taxon>
        <taxon>Kineosporia</taxon>
    </lineage>
</organism>
<dbReference type="Proteomes" id="UP001235712">
    <property type="component" value="Unassembled WGS sequence"/>
</dbReference>
<dbReference type="InterPro" id="IPR018523">
    <property type="entry name" value="Isocitrate_lyase_ph_CS"/>
</dbReference>
<evidence type="ECO:0000313" key="2">
    <source>
        <dbReference type="Proteomes" id="UP001235712"/>
    </source>
</evidence>
<dbReference type="PANTHER" id="PTHR42905">
    <property type="entry name" value="PHOSPHOENOLPYRUVATE CARBOXYLASE"/>
    <property type="match status" value="1"/>
</dbReference>
<accession>A0ABT9PCV2</accession>
<dbReference type="CDD" id="cd00377">
    <property type="entry name" value="ICL_PEPM"/>
    <property type="match status" value="1"/>
</dbReference>
<dbReference type="InterPro" id="IPR015813">
    <property type="entry name" value="Pyrv/PenolPyrv_kinase-like_dom"/>
</dbReference>
<dbReference type="EMBL" id="JAUSQZ010000001">
    <property type="protein sequence ID" value="MDP9830312.1"/>
    <property type="molecule type" value="Genomic_DNA"/>
</dbReference>
<dbReference type="RefSeq" id="WP_307249352.1">
    <property type="nucleotide sequence ID" value="NZ_JAUSQZ010000001.1"/>
</dbReference>
<dbReference type="PROSITE" id="PS00161">
    <property type="entry name" value="ISOCITRATE_LYASE"/>
    <property type="match status" value="1"/>
</dbReference>
<dbReference type="SUPFAM" id="SSF51621">
    <property type="entry name" value="Phosphoenolpyruvate/pyruvate domain"/>
    <property type="match status" value="1"/>
</dbReference>
<reference evidence="1 2" key="1">
    <citation type="submission" date="2023-07" db="EMBL/GenBank/DDBJ databases">
        <title>Sequencing the genomes of 1000 actinobacteria strains.</title>
        <authorList>
            <person name="Klenk H.-P."/>
        </authorList>
    </citation>
    <scope>NUCLEOTIDE SEQUENCE [LARGE SCALE GENOMIC DNA]</scope>
    <source>
        <strain evidence="1 2">DSM 44388</strain>
    </source>
</reference>
<dbReference type="Gene3D" id="3.20.20.60">
    <property type="entry name" value="Phosphoenolpyruvate-binding domains"/>
    <property type="match status" value="1"/>
</dbReference>
<dbReference type="EC" id="4.1.3.30" evidence="1"/>
<comment type="caution">
    <text evidence="1">The sequence shown here is derived from an EMBL/GenBank/DDBJ whole genome shotgun (WGS) entry which is preliminary data.</text>
</comment>
<protein>
    <submittedName>
        <fullName evidence="1">Methylisocitrate lyase</fullName>
        <ecNumber evidence="1">4.1.3.30</ecNumber>
    </submittedName>
</protein>
<dbReference type="PANTHER" id="PTHR42905:SF5">
    <property type="entry name" value="CARBOXYVINYL-CARBOXYPHOSPHONATE PHOSPHORYLMUTASE, CHLOROPLASTIC"/>
    <property type="match status" value="1"/>
</dbReference>
<dbReference type="InterPro" id="IPR040442">
    <property type="entry name" value="Pyrv_kinase-like_dom_sf"/>
</dbReference>
<keyword evidence="2" id="KW-1185">Reference proteome</keyword>
<gene>
    <name evidence="1" type="ORF">J2S57_006061</name>
</gene>